<gene>
    <name evidence="3" type="ORF">PANT1444_LOCUS9023</name>
</gene>
<dbReference type="AlphaFoldDB" id="A0A7S0ELN9"/>
<feature type="region of interest" description="Disordered" evidence="1">
    <location>
        <begin position="134"/>
        <end position="159"/>
    </location>
</feature>
<name>A0A7S0ELN9_9EUKA</name>
<protein>
    <submittedName>
        <fullName evidence="3">Uncharacterized protein</fullName>
    </submittedName>
</protein>
<organism evidence="3">
    <name type="scientific">Phaeocystis antarctica</name>
    <dbReference type="NCBI Taxonomy" id="33657"/>
    <lineage>
        <taxon>Eukaryota</taxon>
        <taxon>Haptista</taxon>
        <taxon>Haptophyta</taxon>
        <taxon>Prymnesiophyceae</taxon>
        <taxon>Phaeocystales</taxon>
        <taxon>Phaeocystaceae</taxon>
        <taxon>Phaeocystis</taxon>
    </lineage>
</organism>
<evidence type="ECO:0000313" key="3">
    <source>
        <dbReference type="EMBL" id="CAD8485714.1"/>
    </source>
</evidence>
<evidence type="ECO:0000256" key="1">
    <source>
        <dbReference type="SAM" id="MobiDB-lite"/>
    </source>
</evidence>
<feature type="transmembrane region" description="Helical" evidence="2">
    <location>
        <begin position="102"/>
        <end position="125"/>
    </location>
</feature>
<keyword evidence="2" id="KW-1133">Transmembrane helix</keyword>
<feature type="compositionally biased region" description="Basic and acidic residues" evidence="1">
    <location>
        <begin position="139"/>
        <end position="149"/>
    </location>
</feature>
<keyword evidence="2" id="KW-0812">Transmembrane</keyword>
<proteinExistence type="predicted"/>
<sequence>MTASGSVSDYSDTSALQTSIAVNAGVDASSVSISVAAASVIITATIKVPTSTTADAVQTTLSSRLGTAAAASTALGITVESAPTVKNALATTEDDDDNNTGAIIGGAIGGILGGGILLFLVSFYLNKYLNKGTAASRPPKKEMAPKGELELSNAELQKL</sequence>
<keyword evidence="2" id="KW-0472">Membrane</keyword>
<reference evidence="3" key="1">
    <citation type="submission" date="2021-01" db="EMBL/GenBank/DDBJ databases">
        <authorList>
            <person name="Corre E."/>
            <person name="Pelletier E."/>
            <person name="Niang G."/>
            <person name="Scheremetjew M."/>
            <person name="Finn R."/>
            <person name="Kale V."/>
            <person name="Holt S."/>
            <person name="Cochrane G."/>
            <person name="Meng A."/>
            <person name="Brown T."/>
            <person name="Cohen L."/>
        </authorList>
    </citation>
    <scope>NUCLEOTIDE SEQUENCE</scope>
    <source>
        <strain evidence="3">CCMP1374</strain>
    </source>
</reference>
<accession>A0A7S0ELN9</accession>
<dbReference type="EMBL" id="HBEP01015872">
    <property type="protein sequence ID" value="CAD8485714.1"/>
    <property type="molecule type" value="Transcribed_RNA"/>
</dbReference>
<evidence type="ECO:0000256" key="2">
    <source>
        <dbReference type="SAM" id="Phobius"/>
    </source>
</evidence>